<dbReference type="PANTHER" id="PTHR33639">
    <property type="entry name" value="THIOL-DISULFIDE OXIDOREDUCTASE DCC"/>
    <property type="match status" value="1"/>
</dbReference>
<dbReference type="Pfam" id="PF04134">
    <property type="entry name" value="DCC1-like"/>
    <property type="match status" value="1"/>
</dbReference>
<dbReference type="InterPro" id="IPR052927">
    <property type="entry name" value="DCC_oxidoreductase"/>
</dbReference>
<proteinExistence type="predicted"/>
<organism evidence="1 2">
    <name type="scientific">Paracoccus simplex</name>
    <dbReference type="NCBI Taxonomy" id="2086346"/>
    <lineage>
        <taxon>Bacteria</taxon>
        <taxon>Pseudomonadati</taxon>
        <taxon>Pseudomonadota</taxon>
        <taxon>Alphaproteobacteria</taxon>
        <taxon>Rhodobacterales</taxon>
        <taxon>Paracoccaceae</taxon>
        <taxon>Paracoccus</taxon>
    </lineage>
</organism>
<evidence type="ECO:0000313" key="2">
    <source>
        <dbReference type="Proteomes" id="UP001595596"/>
    </source>
</evidence>
<gene>
    <name evidence="1" type="ORF">ACFOMP_00280</name>
</gene>
<reference evidence="2" key="1">
    <citation type="journal article" date="2019" name="Int. J. Syst. Evol. Microbiol.">
        <title>The Global Catalogue of Microorganisms (GCM) 10K type strain sequencing project: providing services to taxonomists for standard genome sequencing and annotation.</title>
        <authorList>
            <consortium name="The Broad Institute Genomics Platform"/>
            <consortium name="The Broad Institute Genome Sequencing Center for Infectious Disease"/>
            <person name="Wu L."/>
            <person name="Ma J."/>
        </authorList>
    </citation>
    <scope>NUCLEOTIDE SEQUENCE [LARGE SCALE GENOMIC DNA]</scope>
    <source>
        <strain evidence="2">VKM B-3226</strain>
    </source>
</reference>
<dbReference type="PANTHER" id="PTHR33639:SF2">
    <property type="entry name" value="DUF393 DOMAIN-CONTAINING PROTEIN"/>
    <property type="match status" value="1"/>
</dbReference>
<dbReference type="EMBL" id="JBHRXE010000001">
    <property type="protein sequence ID" value="MFC3567891.1"/>
    <property type="molecule type" value="Genomic_DNA"/>
</dbReference>
<accession>A0ABV7RV83</accession>
<dbReference type="Proteomes" id="UP001595596">
    <property type="component" value="Unassembled WGS sequence"/>
</dbReference>
<protein>
    <submittedName>
        <fullName evidence="1">Thiol-disulfide oxidoreductase DCC family protein</fullName>
    </submittedName>
</protein>
<dbReference type="RefSeq" id="WP_289896421.1">
    <property type="nucleotide sequence ID" value="NZ_JBHRXE010000001.1"/>
</dbReference>
<evidence type="ECO:0000313" key="1">
    <source>
        <dbReference type="EMBL" id="MFC3567891.1"/>
    </source>
</evidence>
<name>A0ABV7RV83_9RHOB</name>
<sequence length="151" mass="16905">MTAARSHSFRDDPLVPGFDDSAPLAVMDAECALCSWGARMIHRMDRSGDVRICPVQTPLGAALLRHYGLDAEDPPSWLFIEDGIAHSDCDALIHAGRRLGGAGRLAAPLRLLPRGLRNWLYRRVARNRYRLFGRSDMCALPDPAFQRRLLR</sequence>
<dbReference type="InterPro" id="IPR007263">
    <property type="entry name" value="DCC1-like"/>
</dbReference>
<comment type="caution">
    <text evidence="1">The sequence shown here is derived from an EMBL/GenBank/DDBJ whole genome shotgun (WGS) entry which is preliminary data.</text>
</comment>
<keyword evidence="2" id="KW-1185">Reference proteome</keyword>